<organism evidence="1 2">
    <name type="scientific">Branchiostoma lanceolatum</name>
    <name type="common">Common lancelet</name>
    <name type="synonym">Amphioxus lanceolatum</name>
    <dbReference type="NCBI Taxonomy" id="7740"/>
    <lineage>
        <taxon>Eukaryota</taxon>
        <taxon>Metazoa</taxon>
        <taxon>Chordata</taxon>
        <taxon>Cephalochordata</taxon>
        <taxon>Leptocardii</taxon>
        <taxon>Amphioxiformes</taxon>
        <taxon>Branchiostomatidae</taxon>
        <taxon>Branchiostoma</taxon>
    </lineage>
</organism>
<dbReference type="AlphaFoldDB" id="A0A8K0A7M9"/>
<dbReference type="EMBL" id="OV696692">
    <property type="protein sequence ID" value="CAH1270809.1"/>
    <property type="molecule type" value="Genomic_DNA"/>
</dbReference>
<accession>A0A8K0A7M9</accession>
<keyword evidence="2" id="KW-1185">Reference proteome</keyword>
<name>A0A8K0A7M9_BRALA</name>
<sequence>MTNGREKTVVRSGKFLTMETEWGELPVNSGCYGVRQFQLQPEWALLSSSKLHPINSYGRGQPRTTSNGWAVTLGLAAH</sequence>
<evidence type="ECO:0000313" key="2">
    <source>
        <dbReference type="Proteomes" id="UP000838412"/>
    </source>
</evidence>
<evidence type="ECO:0000313" key="1">
    <source>
        <dbReference type="EMBL" id="CAH1270809.1"/>
    </source>
</evidence>
<proteinExistence type="predicted"/>
<reference evidence="1" key="1">
    <citation type="submission" date="2022-01" db="EMBL/GenBank/DDBJ databases">
        <authorList>
            <person name="Braso-Vives M."/>
        </authorList>
    </citation>
    <scope>NUCLEOTIDE SEQUENCE</scope>
</reference>
<protein>
    <submittedName>
        <fullName evidence="1">Hypp4446 protein</fullName>
    </submittedName>
</protein>
<gene>
    <name evidence="1" type="primary">Hypp4446</name>
    <name evidence="1" type="ORF">BLAG_LOCUS22988</name>
</gene>
<dbReference type="Proteomes" id="UP000838412">
    <property type="component" value="Chromosome 7"/>
</dbReference>